<keyword evidence="4" id="KW-1185">Reference proteome</keyword>
<dbReference type="InterPro" id="IPR052907">
    <property type="entry name" value="Beta-lactamase/esterase"/>
</dbReference>
<dbReference type="InterPro" id="IPR001466">
    <property type="entry name" value="Beta-lactam-related"/>
</dbReference>
<dbReference type="EC" id="3.1.1.103" evidence="3"/>
<accession>A0ABT8GCE5</accession>
<organism evidence="3 4">
    <name type="scientific">Demequina litoralis</name>
    <dbReference type="NCBI Taxonomy" id="3051660"/>
    <lineage>
        <taxon>Bacteria</taxon>
        <taxon>Bacillati</taxon>
        <taxon>Actinomycetota</taxon>
        <taxon>Actinomycetes</taxon>
        <taxon>Micrococcales</taxon>
        <taxon>Demequinaceae</taxon>
        <taxon>Demequina</taxon>
    </lineage>
</organism>
<feature type="domain" description="Beta-lactamase-related" evidence="2">
    <location>
        <begin position="31"/>
        <end position="352"/>
    </location>
</feature>
<dbReference type="InterPro" id="IPR012338">
    <property type="entry name" value="Beta-lactam/transpept-like"/>
</dbReference>
<keyword evidence="3" id="KW-0378">Hydrolase</keyword>
<dbReference type="Proteomes" id="UP001172728">
    <property type="component" value="Unassembled WGS sequence"/>
</dbReference>
<dbReference type="PANTHER" id="PTHR43319">
    <property type="entry name" value="BETA-LACTAMASE-RELATED"/>
    <property type="match status" value="1"/>
</dbReference>
<dbReference type="Gene3D" id="3.40.710.10">
    <property type="entry name" value="DD-peptidase/beta-lactamase superfamily"/>
    <property type="match status" value="1"/>
</dbReference>
<feature type="region of interest" description="Disordered" evidence="1">
    <location>
        <begin position="239"/>
        <end position="259"/>
    </location>
</feature>
<evidence type="ECO:0000313" key="3">
    <source>
        <dbReference type="EMBL" id="MDN4476804.1"/>
    </source>
</evidence>
<evidence type="ECO:0000259" key="2">
    <source>
        <dbReference type="Pfam" id="PF00144"/>
    </source>
</evidence>
<reference evidence="3" key="1">
    <citation type="submission" date="2023-06" db="EMBL/GenBank/DDBJ databases">
        <title>Sysu t00192.</title>
        <authorList>
            <person name="Gao L."/>
            <person name="Fang B.-Z."/>
            <person name="Li W.-J."/>
        </authorList>
    </citation>
    <scope>NUCLEOTIDE SEQUENCE</scope>
    <source>
        <strain evidence="3">SYSU T00192</strain>
    </source>
</reference>
<dbReference type="SUPFAM" id="SSF56601">
    <property type="entry name" value="beta-lactamase/transpeptidase-like"/>
    <property type="match status" value="1"/>
</dbReference>
<dbReference type="PANTHER" id="PTHR43319:SF3">
    <property type="entry name" value="BETA-LACTAMASE-RELATED DOMAIN-CONTAINING PROTEIN"/>
    <property type="match status" value="1"/>
</dbReference>
<protein>
    <submittedName>
        <fullName evidence="3">Serine hydrolase domain-containing protein</fullName>
        <ecNumber evidence="3">3.1.1.103</ecNumber>
    </submittedName>
</protein>
<dbReference type="RefSeq" id="WP_301135558.1">
    <property type="nucleotide sequence ID" value="NZ_JAUHPW010000012.1"/>
</dbReference>
<evidence type="ECO:0000313" key="4">
    <source>
        <dbReference type="Proteomes" id="UP001172728"/>
    </source>
</evidence>
<name>A0ABT8GCE5_9MICO</name>
<gene>
    <name evidence="3" type="ORF">QQX09_13170</name>
</gene>
<dbReference type="GO" id="GO:0016787">
    <property type="term" value="F:hydrolase activity"/>
    <property type="evidence" value="ECO:0007669"/>
    <property type="project" value="UniProtKB-KW"/>
</dbReference>
<sequence>MSATRMHGHVDPRFAPIREMLDGFLVRDPSLSAQLCVHVRGERVIDLVGGESLDHDSVTGVYSATKGIAALTIARLLDSRALALDAPVAEHWPEFADAGKDRVTVGDLLSHRAGLPILDDVVPLDELTSSAPAAARLAAQLPLWVPGTAFGYHGITIGILIEELVRRVEGRELRDAHEAEIRAPRDADFFIGLPASEDHRYVDVRPMRPTEEQAAELASRPQGDPVLTRMFANFEAGDEWSESGVSTNNPDVRRAGPAGIGGVGSARGLARLYSDALPGAERPIASQETFAAMRQMRSWGIDRTLGVPNAFGTVFMVPQPRQPFGSHRAFGHDGGGGALAFADPETGVAFGYIPVPMQYPGGADPRAVAIAREVRALASA</sequence>
<comment type="caution">
    <text evidence="3">The sequence shown here is derived from an EMBL/GenBank/DDBJ whole genome shotgun (WGS) entry which is preliminary data.</text>
</comment>
<proteinExistence type="predicted"/>
<dbReference type="Pfam" id="PF00144">
    <property type="entry name" value="Beta-lactamase"/>
    <property type="match status" value="1"/>
</dbReference>
<evidence type="ECO:0000256" key="1">
    <source>
        <dbReference type="SAM" id="MobiDB-lite"/>
    </source>
</evidence>
<dbReference type="EMBL" id="JAUHPW010000012">
    <property type="protein sequence ID" value="MDN4476804.1"/>
    <property type="molecule type" value="Genomic_DNA"/>
</dbReference>